<organism evidence="2 3">
    <name type="scientific">Pseudohoeflea coraliihabitans</name>
    <dbReference type="NCBI Taxonomy" id="2860393"/>
    <lineage>
        <taxon>Bacteria</taxon>
        <taxon>Pseudomonadati</taxon>
        <taxon>Pseudomonadota</taxon>
        <taxon>Alphaproteobacteria</taxon>
        <taxon>Hyphomicrobiales</taxon>
        <taxon>Rhizobiaceae</taxon>
        <taxon>Pseudohoeflea</taxon>
    </lineage>
</organism>
<dbReference type="Pfam" id="PF08379">
    <property type="entry name" value="Bact_transglu_N"/>
    <property type="match status" value="1"/>
</dbReference>
<proteinExistence type="predicted"/>
<dbReference type="PANTHER" id="PTHR33490:SF6">
    <property type="entry name" value="SLL1049 PROTEIN"/>
    <property type="match status" value="1"/>
</dbReference>
<name>A0ABS6WM24_9HYPH</name>
<dbReference type="InterPro" id="IPR013589">
    <property type="entry name" value="Bac_transglu_N"/>
</dbReference>
<evidence type="ECO:0000313" key="2">
    <source>
        <dbReference type="EMBL" id="MBW3097009.1"/>
    </source>
</evidence>
<dbReference type="Proteomes" id="UP001430804">
    <property type="component" value="Unassembled WGS sequence"/>
</dbReference>
<dbReference type="InterPro" id="IPR002931">
    <property type="entry name" value="Transglutaminase-like"/>
</dbReference>
<dbReference type="Pfam" id="PF01841">
    <property type="entry name" value="Transglut_core"/>
    <property type="match status" value="1"/>
</dbReference>
<accession>A0ABS6WM24</accession>
<sequence>MLLKISHMTEYTYTSPVNYALQRLRLTPADGATQKVVNWSSQVIGATIEARYSDHFGNVVELASIADAQDKIRIMAMGTVETFDTAGITGRHTAYMPLWLYQRETALTRPGPAIRALTRSIAGDTDLDRLHGLKSALNEAIHFETGQTHAGTSAEDALTAGHGVCQDHAHTFIAAARLMGLPARYVSGYLHMPGTEQQVASHAWAEAHVEGLGWVGFDAANDQSPDENYVVVAHGFDYHDAAPVSGVQAGASNEMLSVTITVEQ</sequence>
<protein>
    <submittedName>
        <fullName evidence="2">Transglutaminase family protein</fullName>
    </submittedName>
</protein>
<dbReference type="SMART" id="SM00460">
    <property type="entry name" value="TGc"/>
    <property type="match status" value="1"/>
</dbReference>
<feature type="domain" description="Transglutaminase-like" evidence="1">
    <location>
        <begin position="157"/>
        <end position="221"/>
    </location>
</feature>
<keyword evidence="3" id="KW-1185">Reference proteome</keyword>
<comment type="caution">
    <text evidence="2">The sequence shown here is derived from an EMBL/GenBank/DDBJ whole genome shotgun (WGS) entry which is preliminary data.</text>
</comment>
<dbReference type="EMBL" id="JAHWQX010000002">
    <property type="protein sequence ID" value="MBW3097009.1"/>
    <property type="molecule type" value="Genomic_DNA"/>
</dbReference>
<evidence type="ECO:0000259" key="1">
    <source>
        <dbReference type="SMART" id="SM00460"/>
    </source>
</evidence>
<gene>
    <name evidence="2" type="ORF">KY465_06930</name>
</gene>
<dbReference type="PANTHER" id="PTHR33490">
    <property type="entry name" value="BLR5614 PROTEIN-RELATED"/>
    <property type="match status" value="1"/>
</dbReference>
<reference evidence="2" key="1">
    <citation type="submission" date="2021-07" db="EMBL/GenBank/DDBJ databases">
        <title>Pseudohoeflea marina sp. nov. a polyhydroxyalcanoate-producing bacterium.</title>
        <authorList>
            <person name="Zheng W."/>
            <person name="Yu S."/>
            <person name="Huang Y."/>
        </authorList>
    </citation>
    <scope>NUCLEOTIDE SEQUENCE</scope>
    <source>
        <strain evidence="2">DP4N28-3</strain>
    </source>
</reference>
<dbReference type="RefSeq" id="WP_219200957.1">
    <property type="nucleotide sequence ID" value="NZ_JAHWQX010000002.1"/>
</dbReference>
<evidence type="ECO:0000313" key="3">
    <source>
        <dbReference type="Proteomes" id="UP001430804"/>
    </source>
</evidence>